<gene>
    <name evidence="15" type="ORF">skT53_07330</name>
</gene>
<dbReference type="InterPro" id="IPR050547">
    <property type="entry name" value="DEAD_box_RNA_helicases"/>
</dbReference>
<evidence type="ECO:0000256" key="10">
    <source>
        <dbReference type="ARBA" id="ARBA00067932"/>
    </source>
</evidence>
<dbReference type="PROSITE" id="PS51195">
    <property type="entry name" value="Q_MOTIF"/>
    <property type="match status" value="1"/>
</dbReference>
<evidence type="ECO:0000256" key="11">
    <source>
        <dbReference type="PROSITE-ProRule" id="PRU00552"/>
    </source>
</evidence>
<dbReference type="CDD" id="cd18787">
    <property type="entry name" value="SF2_C_DEAD"/>
    <property type="match status" value="1"/>
</dbReference>
<keyword evidence="2" id="KW-0963">Cytoplasm</keyword>
<dbReference type="Pfam" id="PF00270">
    <property type="entry name" value="DEAD"/>
    <property type="match status" value="1"/>
</dbReference>
<dbReference type="PROSITE" id="PS51192">
    <property type="entry name" value="HELICASE_ATP_BIND_1"/>
    <property type="match status" value="1"/>
</dbReference>
<evidence type="ECO:0000313" key="16">
    <source>
        <dbReference type="Proteomes" id="UP000593802"/>
    </source>
</evidence>
<protein>
    <recommendedName>
        <fullName evidence="10">ATP-dependent RNA helicase CshA</fullName>
        <ecNumber evidence="1">3.6.4.13</ecNumber>
    </recommendedName>
</protein>
<name>A0A7I8D6H0_9BACL</name>
<dbReference type="InterPro" id="IPR011545">
    <property type="entry name" value="DEAD/DEAH_box_helicase_dom"/>
</dbReference>
<dbReference type="GO" id="GO:0016787">
    <property type="term" value="F:hydrolase activity"/>
    <property type="evidence" value="ECO:0007669"/>
    <property type="project" value="UniProtKB-KW"/>
</dbReference>
<dbReference type="SMART" id="SM00487">
    <property type="entry name" value="DEXDc"/>
    <property type="match status" value="1"/>
</dbReference>
<feature type="short sequence motif" description="Q motif" evidence="11">
    <location>
        <begin position="2"/>
        <end position="30"/>
    </location>
</feature>
<dbReference type="Pfam" id="PF25399">
    <property type="entry name" value="DeaD_dimer"/>
    <property type="match status" value="1"/>
</dbReference>
<dbReference type="InterPro" id="IPR012677">
    <property type="entry name" value="Nucleotide-bd_a/b_plait_sf"/>
</dbReference>
<dbReference type="EC" id="3.6.4.13" evidence="1"/>
<keyword evidence="7" id="KW-0346">Stress response</keyword>
<dbReference type="InterPro" id="IPR027417">
    <property type="entry name" value="P-loop_NTPase"/>
</dbReference>
<proteinExistence type="inferred from homology"/>
<dbReference type="FunFam" id="3.40.50.300:FF:000108">
    <property type="entry name" value="ATP-dependent RNA helicase RhlE"/>
    <property type="match status" value="1"/>
</dbReference>
<sequence>MTTFAELGLTKKVHQAIDEMGFEEPSPIQAQCIPVVLSGRDVIGQAQTGTGKTAAFGIPLVEAASNVRHVQSLILTPTRELAIQVAGELRKIARYKRVKTLPIYGGQSIGHQIKALQQGVNIVIGTPGRILDHIRRGTLKLDKLQTVVLDESDEMLDMGFIDDIEDILKVTPTERQTLLFSATMPDEVKKLSKRYMKDPVSVTVNRGDVTVPLIEQVYYKVLERTKQDSLCRIIDSEEISLGIIFCRTKRGVDELTEALISRGYLADGLHGDLSQAQRDRVMKKFRNGEIEMLIATDVAARGIDVGNVSHVVNYDIPQDPESYVHRIGRTGRAGKRGLAITLVTPREFKLFKSIEKETKAKIIAREVPSLADVAERQAEIWRERLRASLQEGGLAHYRAVLAGLVDEFDPVDLAAAALKLIAGDAHNEEKAEYDFGDTGASPGMVRFFINIGRTAKIGPADLIKFVSEEAGIPGNAIGKIDIFEKFTFFEVEQESAPFVFESLRQTRMNGSRVNLEPARPREKMVRR</sequence>
<evidence type="ECO:0000256" key="9">
    <source>
        <dbReference type="ARBA" id="ARBA00047984"/>
    </source>
</evidence>
<comment type="catalytic activity">
    <reaction evidence="9">
        <text>ATP + H2O = ADP + phosphate + H(+)</text>
        <dbReference type="Rhea" id="RHEA:13065"/>
        <dbReference type="ChEBI" id="CHEBI:15377"/>
        <dbReference type="ChEBI" id="CHEBI:15378"/>
        <dbReference type="ChEBI" id="CHEBI:30616"/>
        <dbReference type="ChEBI" id="CHEBI:43474"/>
        <dbReference type="ChEBI" id="CHEBI:456216"/>
        <dbReference type="EC" id="3.6.4.13"/>
    </reaction>
</comment>
<dbReference type="CDD" id="cd12252">
    <property type="entry name" value="RRM_DbpA"/>
    <property type="match status" value="1"/>
</dbReference>
<reference evidence="15 16" key="1">
    <citation type="submission" date="2020-08" db="EMBL/GenBank/DDBJ databases">
        <title>Complete Genome Sequence of Effusibacillus dendaii Strain skT53, Isolated from Farmland soil.</title>
        <authorList>
            <person name="Konishi T."/>
            <person name="Kawasaki H."/>
        </authorList>
    </citation>
    <scope>NUCLEOTIDE SEQUENCE [LARGE SCALE GENOMIC DNA]</scope>
    <source>
        <strain evidence="16">skT53</strain>
    </source>
</reference>
<dbReference type="EMBL" id="AP023366">
    <property type="protein sequence ID" value="BCJ85748.1"/>
    <property type="molecule type" value="Genomic_DNA"/>
</dbReference>
<dbReference type="Gene3D" id="3.40.50.300">
    <property type="entry name" value="P-loop containing nucleotide triphosphate hydrolases"/>
    <property type="match status" value="2"/>
</dbReference>
<dbReference type="CDD" id="cd00268">
    <property type="entry name" value="DEADc"/>
    <property type="match status" value="1"/>
</dbReference>
<dbReference type="GO" id="GO:0033592">
    <property type="term" value="F:RNA strand annealing activity"/>
    <property type="evidence" value="ECO:0007669"/>
    <property type="project" value="TreeGrafter"/>
</dbReference>
<dbReference type="InterPro" id="IPR014014">
    <property type="entry name" value="RNA_helicase_DEAD_Q_motif"/>
</dbReference>
<dbReference type="GO" id="GO:0005524">
    <property type="term" value="F:ATP binding"/>
    <property type="evidence" value="ECO:0007669"/>
    <property type="project" value="UniProtKB-KW"/>
</dbReference>
<keyword evidence="5 15" id="KW-0347">Helicase</keyword>
<dbReference type="GO" id="GO:0009409">
    <property type="term" value="P:response to cold"/>
    <property type="evidence" value="ECO:0007669"/>
    <property type="project" value="TreeGrafter"/>
</dbReference>
<keyword evidence="4" id="KW-0378">Hydrolase</keyword>
<dbReference type="InterPro" id="IPR005580">
    <property type="entry name" value="DbpA/CsdA_RNA-bd_dom"/>
</dbReference>
<dbReference type="Pfam" id="PF00271">
    <property type="entry name" value="Helicase_C"/>
    <property type="match status" value="1"/>
</dbReference>
<dbReference type="InterPro" id="IPR044742">
    <property type="entry name" value="DEAD/DEAH_RhlB"/>
</dbReference>
<feature type="domain" description="DEAD-box RNA helicase Q" evidence="14">
    <location>
        <begin position="2"/>
        <end position="30"/>
    </location>
</feature>
<evidence type="ECO:0000256" key="7">
    <source>
        <dbReference type="ARBA" id="ARBA00023016"/>
    </source>
</evidence>
<feature type="domain" description="Helicase ATP-binding" evidence="12">
    <location>
        <begin position="33"/>
        <end position="202"/>
    </location>
</feature>
<keyword evidence="16" id="KW-1185">Reference proteome</keyword>
<dbReference type="GO" id="GO:0005829">
    <property type="term" value="C:cytosol"/>
    <property type="evidence" value="ECO:0007669"/>
    <property type="project" value="TreeGrafter"/>
</dbReference>
<evidence type="ECO:0000256" key="8">
    <source>
        <dbReference type="ARBA" id="ARBA00038437"/>
    </source>
</evidence>
<evidence type="ECO:0000256" key="1">
    <source>
        <dbReference type="ARBA" id="ARBA00012552"/>
    </source>
</evidence>
<dbReference type="KEGG" id="eff:skT53_07330"/>
<dbReference type="SUPFAM" id="SSF52540">
    <property type="entry name" value="P-loop containing nucleoside triphosphate hydrolases"/>
    <property type="match status" value="1"/>
</dbReference>
<keyword evidence="6" id="KW-0067">ATP-binding</keyword>
<accession>A0A7I8D6H0</accession>
<evidence type="ECO:0000256" key="5">
    <source>
        <dbReference type="ARBA" id="ARBA00022806"/>
    </source>
</evidence>
<evidence type="ECO:0000256" key="6">
    <source>
        <dbReference type="ARBA" id="ARBA00022840"/>
    </source>
</evidence>
<evidence type="ECO:0000259" key="14">
    <source>
        <dbReference type="PROSITE" id="PS51195"/>
    </source>
</evidence>
<dbReference type="InterPro" id="IPR057325">
    <property type="entry name" value="DeaD_dimer"/>
</dbReference>
<evidence type="ECO:0000259" key="12">
    <source>
        <dbReference type="PROSITE" id="PS51192"/>
    </source>
</evidence>
<dbReference type="PROSITE" id="PS51194">
    <property type="entry name" value="HELICASE_CTER"/>
    <property type="match status" value="1"/>
</dbReference>
<dbReference type="Proteomes" id="UP000593802">
    <property type="component" value="Chromosome"/>
</dbReference>
<dbReference type="GO" id="GO:0005840">
    <property type="term" value="C:ribosome"/>
    <property type="evidence" value="ECO:0007669"/>
    <property type="project" value="TreeGrafter"/>
</dbReference>
<dbReference type="PANTHER" id="PTHR47963">
    <property type="entry name" value="DEAD-BOX ATP-DEPENDENT RNA HELICASE 47, MITOCHONDRIAL"/>
    <property type="match status" value="1"/>
</dbReference>
<dbReference type="SMART" id="SM00490">
    <property type="entry name" value="HELICc"/>
    <property type="match status" value="1"/>
</dbReference>
<dbReference type="InterPro" id="IPR014001">
    <property type="entry name" value="Helicase_ATP-bd"/>
</dbReference>
<keyword evidence="3" id="KW-0547">Nucleotide-binding</keyword>
<dbReference type="PANTHER" id="PTHR47963:SF5">
    <property type="entry name" value="DEAD-BOX ATP-DEPENDENT RNA HELICASE CSHA"/>
    <property type="match status" value="1"/>
</dbReference>
<feature type="domain" description="Helicase C-terminal" evidence="13">
    <location>
        <begin position="213"/>
        <end position="374"/>
    </location>
</feature>
<evidence type="ECO:0000256" key="3">
    <source>
        <dbReference type="ARBA" id="ARBA00022741"/>
    </source>
</evidence>
<organism evidence="15 16">
    <name type="scientific">Effusibacillus dendaii</name>
    <dbReference type="NCBI Taxonomy" id="2743772"/>
    <lineage>
        <taxon>Bacteria</taxon>
        <taxon>Bacillati</taxon>
        <taxon>Bacillota</taxon>
        <taxon>Bacilli</taxon>
        <taxon>Bacillales</taxon>
        <taxon>Alicyclobacillaceae</taxon>
        <taxon>Effusibacillus</taxon>
    </lineage>
</organism>
<dbReference type="AlphaFoldDB" id="A0A7I8D6H0"/>
<evidence type="ECO:0000313" key="15">
    <source>
        <dbReference type="EMBL" id="BCJ85748.1"/>
    </source>
</evidence>
<dbReference type="Gene3D" id="3.30.70.330">
    <property type="match status" value="1"/>
</dbReference>
<dbReference type="InterPro" id="IPR001650">
    <property type="entry name" value="Helicase_C-like"/>
</dbReference>
<comment type="similarity">
    <text evidence="8">Belongs to the DEAD box helicase family.</text>
</comment>
<evidence type="ECO:0000256" key="2">
    <source>
        <dbReference type="ARBA" id="ARBA00022490"/>
    </source>
</evidence>
<dbReference type="RefSeq" id="WP_200759826.1">
    <property type="nucleotide sequence ID" value="NZ_AP023366.1"/>
</dbReference>
<evidence type="ECO:0000256" key="4">
    <source>
        <dbReference type="ARBA" id="ARBA00022801"/>
    </source>
</evidence>
<dbReference type="GO" id="GO:0003724">
    <property type="term" value="F:RNA helicase activity"/>
    <property type="evidence" value="ECO:0007669"/>
    <property type="project" value="UniProtKB-EC"/>
</dbReference>
<dbReference type="Pfam" id="PF03880">
    <property type="entry name" value="DbpA"/>
    <property type="match status" value="1"/>
</dbReference>
<evidence type="ECO:0000259" key="13">
    <source>
        <dbReference type="PROSITE" id="PS51194"/>
    </source>
</evidence>